<name>A0A915AWA4_PARUN</name>
<dbReference type="WBParaSite" id="PgR018_g059_t01">
    <property type="protein sequence ID" value="PgR018_g059_t01"/>
    <property type="gene ID" value="PgR018_g059"/>
</dbReference>
<organism evidence="1 2">
    <name type="scientific">Parascaris univalens</name>
    <name type="common">Nematode worm</name>
    <dbReference type="NCBI Taxonomy" id="6257"/>
    <lineage>
        <taxon>Eukaryota</taxon>
        <taxon>Metazoa</taxon>
        <taxon>Ecdysozoa</taxon>
        <taxon>Nematoda</taxon>
        <taxon>Chromadorea</taxon>
        <taxon>Rhabditida</taxon>
        <taxon>Spirurina</taxon>
        <taxon>Ascaridomorpha</taxon>
        <taxon>Ascaridoidea</taxon>
        <taxon>Ascarididae</taxon>
        <taxon>Parascaris</taxon>
    </lineage>
</organism>
<accession>A0A915AWA4</accession>
<reference evidence="2" key="1">
    <citation type="submission" date="2022-11" db="UniProtKB">
        <authorList>
            <consortium name="WormBaseParasite"/>
        </authorList>
    </citation>
    <scope>IDENTIFICATION</scope>
</reference>
<evidence type="ECO:0000313" key="2">
    <source>
        <dbReference type="WBParaSite" id="PgR018_g059_t01"/>
    </source>
</evidence>
<dbReference type="Proteomes" id="UP000887569">
    <property type="component" value="Unplaced"/>
</dbReference>
<sequence length="188" mass="21123">MRTATIGEPTHEGRQVQKQTIRTVAAIATPEQQERDKTVLLLSAFVEVRGDAPHTKTIKVPVLFDVGSERSFITEEIVQQLGIEVTYKEPLIVDGFGGTHITHCTFARVRLKMKRTDGRFFTMFANSVPRLVSEIAIAKLTEKNITAHPFNAEHHPTDGYTQAADPRGCRFTKSSEEVPQQSYRPDFI</sequence>
<evidence type="ECO:0000313" key="1">
    <source>
        <dbReference type="Proteomes" id="UP000887569"/>
    </source>
</evidence>
<protein>
    <submittedName>
        <fullName evidence="2">Peptidase aspartic putative domain-containing protein</fullName>
    </submittedName>
</protein>
<keyword evidence="1" id="KW-1185">Reference proteome</keyword>
<dbReference type="AlphaFoldDB" id="A0A915AWA4"/>
<proteinExistence type="predicted"/>